<dbReference type="PANTHER" id="PTHR45586">
    <property type="entry name" value="TPR REPEAT-CONTAINING PROTEIN PA4667"/>
    <property type="match status" value="1"/>
</dbReference>
<evidence type="ECO:0000313" key="4">
    <source>
        <dbReference type="EMBL" id="KAA5536836.1"/>
    </source>
</evidence>
<dbReference type="SMART" id="SM00028">
    <property type="entry name" value="TPR"/>
    <property type="match status" value="9"/>
</dbReference>
<dbReference type="PROSITE" id="PS50005">
    <property type="entry name" value="TPR"/>
    <property type="match status" value="1"/>
</dbReference>
<evidence type="ECO:0000256" key="1">
    <source>
        <dbReference type="ARBA" id="ARBA00022737"/>
    </source>
</evidence>
<keyword evidence="2 3" id="KW-0802">TPR repeat</keyword>
<sequence length="606" mass="69816">MIDQFRSIFLFIKKPAGFFQSGRFFILIFTTIFFAACNSGKKLSKPNMEDSFSKIINEKDAVRRGYKTDALFMDAVNAKMQDDKEDAFRIFSQLASISPDNATIHYELSRLWLDRNNVDYSIKESKKAVQLDSNNKWIQMQYADLLAYSGSFSEAASIYKKIALKERSPEEYLIRQAALLQKAKEYDEALKVYDQLVIYLGEDDETLLLQREQLFLSKNDIEGAANEVRKLIKFYPNDPQYAILLAAVYENNNLKDKAAVAYEEMSRRFPDDAEVQTAILKYCLRNKDLKSVMAHLEVIVLNQKLSAQERTDMLLPFVQNRNLDTNIRKETMELIHKFAYQEPPQKEPVFLLANVMVADGNLDEALIEYKRILAMDSSYYAPWQQVMYIYSIKSQQDSVIHYSNRAVNIFPKEYMSYYLGGLAYNQKGENRPSIQYLNMALKNVPERNAAAQVDVLIALGDVYNTVSNFHSSDSCYEAALIIQPNNATALNNFGYYLSVRGEKLDKAEKMSAKSLRLRPNEANFLDTYGWILYRQGKFREAKDYVLKAISMTSPAEDDTSLWDHLGDIEYKSGDKQKALEYWNKAASKGMKSAVLEQKIREQKLHD</sequence>
<protein>
    <submittedName>
        <fullName evidence="4">Tetratricopeptide repeat protein</fullName>
    </submittedName>
</protein>
<gene>
    <name evidence="4" type="ORF">F0919_03965</name>
</gene>
<reference evidence="4 5" key="1">
    <citation type="submission" date="2019-09" db="EMBL/GenBank/DDBJ databases">
        <title>Genome sequence and assembly of Taibaiella sp.</title>
        <authorList>
            <person name="Chhetri G."/>
        </authorList>
    </citation>
    <scope>NUCLEOTIDE SEQUENCE [LARGE SCALE GENOMIC DNA]</scope>
    <source>
        <strain evidence="4 5">KVB11</strain>
    </source>
</reference>
<keyword evidence="5" id="KW-1185">Reference proteome</keyword>
<accession>A0A5M6CP89</accession>
<evidence type="ECO:0000313" key="5">
    <source>
        <dbReference type="Proteomes" id="UP000323632"/>
    </source>
</evidence>
<dbReference type="EMBL" id="VWSH01000001">
    <property type="protein sequence ID" value="KAA5536836.1"/>
    <property type="molecule type" value="Genomic_DNA"/>
</dbReference>
<proteinExistence type="predicted"/>
<keyword evidence="1" id="KW-0677">Repeat</keyword>
<dbReference type="PANTHER" id="PTHR45586:SF1">
    <property type="entry name" value="LIPOPOLYSACCHARIDE ASSEMBLY PROTEIN B"/>
    <property type="match status" value="1"/>
</dbReference>
<name>A0A5M6CP89_9BACT</name>
<organism evidence="4 5">
    <name type="scientific">Taibaiella lutea</name>
    <dbReference type="NCBI Taxonomy" id="2608001"/>
    <lineage>
        <taxon>Bacteria</taxon>
        <taxon>Pseudomonadati</taxon>
        <taxon>Bacteroidota</taxon>
        <taxon>Chitinophagia</taxon>
        <taxon>Chitinophagales</taxon>
        <taxon>Chitinophagaceae</taxon>
        <taxon>Taibaiella</taxon>
    </lineage>
</organism>
<comment type="caution">
    <text evidence="4">The sequence shown here is derived from an EMBL/GenBank/DDBJ whole genome shotgun (WGS) entry which is preliminary data.</text>
</comment>
<dbReference type="InterPro" id="IPR019734">
    <property type="entry name" value="TPR_rpt"/>
</dbReference>
<dbReference type="Proteomes" id="UP000323632">
    <property type="component" value="Unassembled WGS sequence"/>
</dbReference>
<dbReference type="InterPro" id="IPR011990">
    <property type="entry name" value="TPR-like_helical_dom_sf"/>
</dbReference>
<dbReference type="Pfam" id="PF13432">
    <property type="entry name" value="TPR_16"/>
    <property type="match status" value="1"/>
</dbReference>
<feature type="repeat" description="TPR" evidence="3">
    <location>
        <begin position="453"/>
        <end position="486"/>
    </location>
</feature>
<dbReference type="AlphaFoldDB" id="A0A5M6CP89"/>
<dbReference type="InterPro" id="IPR051012">
    <property type="entry name" value="CellSynth/LPSAsmb/PSIAsmb"/>
</dbReference>
<evidence type="ECO:0000256" key="2">
    <source>
        <dbReference type="ARBA" id="ARBA00022803"/>
    </source>
</evidence>
<evidence type="ECO:0000256" key="3">
    <source>
        <dbReference type="PROSITE-ProRule" id="PRU00339"/>
    </source>
</evidence>
<dbReference type="SUPFAM" id="SSF81901">
    <property type="entry name" value="HCP-like"/>
    <property type="match status" value="2"/>
</dbReference>
<dbReference type="Gene3D" id="1.25.40.10">
    <property type="entry name" value="Tetratricopeptide repeat domain"/>
    <property type="match status" value="3"/>
</dbReference>